<protein>
    <submittedName>
        <fullName evidence="1">Uncharacterized protein</fullName>
    </submittedName>
</protein>
<organism evidence="1 2">
    <name type="scientific">Rhododendron molle</name>
    <name type="common">Chinese azalea</name>
    <name type="synonym">Azalea mollis</name>
    <dbReference type="NCBI Taxonomy" id="49168"/>
    <lineage>
        <taxon>Eukaryota</taxon>
        <taxon>Viridiplantae</taxon>
        <taxon>Streptophyta</taxon>
        <taxon>Embryophyta</taxon>
        <taxon>Tracheophyta</taxon>
        <taxon>Spermatophyta</taxon>
        <taxon>Magnoliopsida</taxon>
        <taxon>eudicotyledons</taxon>
        <taxon>Gunneridae</taxon>
        <taxon>Pentapetalae</taxon>
        <taxon>asterids</taxon>
        <taxon>Ericales</taxon>
        <taxon>Ericaceae</taxon>
        <taxon>Ericoideae</taxon>
        <taxon>Rhodoreae</taxon>
        <taxon>Rhododendron</taxon>
    </lineage>
</organism>
<comment type="caution">
    <text evidence="1">The sequence shown here is derived from an EMBL/GenBank/DDBJ whole genome shotgun (WGS) entry which is preliminary data.</text>
</comment>
<evidence type="ECO:0000313" key="2">
    <source>
        <dbReference type="Proteomes" id="UP001062846"/>
    </source>
</evidence>
<evidence type="ECO:0000313" key="1">
    <source>
        <dbReference type="EMBL" id="KAI8543141.1"/>
    </source>
</evidence>
<name>A0ACC0MRG1_RHOML</name>
<dbReference type="Proteomes" id="UP001062846">
    <property type="component" value="Chromosome 8"/>
</dbReference>
<keyword evidence="2" id="KW-1185">Reference proteome</keyword>
<gene>
    <name evidence="1" type="ORF">RHMOL_Rhmol08G0194500</name>
</gene>
<proteinExistence type="predicted"/>
<sequence length="124" mass="14406">MSLFKCSSYGKRHCKPEDVLIRLIIISIGSFDIGIIEFDKSAMKYSYRVISGAEHTNWQAWRLVLIFSVEFAAGRFIDLFFPLVLVLFCYCQWHNCFLKLQCYSYDLTIIPFSDLNEVLVQSIG</sequence>
<reference evidence="1" key="1">
    <citation type="submission" date="2022-02" db="EMBL/GenBank/DDBJ databases">
        <title>Plant Genome Project.</title>
        <authorList>
            <person name="Zhang R.-G."/>
        </authorList>
    </citation>
    <scope>NUCLEOTIDE SEQUENCE</scope>
    <source>
        <strain evidence="1">AT1</strain>
    </source>
</reference>
<accession>A0ACC0MRG1</accession>
<dbReference type="EMBL" id="CM046395">
    <property type="protein sequence ID" value="KAI8543141.1"/>
    <property type="molecule type" value="Genomic_DNA"/>
</dbReference>